<dbReference type="EMBL" id="AE016958">
    <property type="protein sequence ID" value="AAS03771.1"/>
    <property type="molecule type" value="Genomic_DNA"/>
</dbReference>
<dbReference type="Proteomes" id="UP000000580">
    <property type="component" value="Chromosome"/>
</dbReference>
<proteinExistence type="predicted"/>
<evidence type="ECO:0000313" key="3">
    <source>
        <dbReference type="Proteomes" id="UP000000580"/>
    </source>
</evidence>
<dbReference type="AlphaFoldDB" id="Q73ZZ7"/>
<dbReference type="STRING" id="262316.MAP_1454"/>
<protein>
    <recommendedName>
        <fullName evidence="4">CsbD-like domain-containing protein</fullName>
    </recommendedName>
</protein>
<dbReference type="KEGG" id="mpa:MAP_1454"/>
<evidence type="ECO:0000313" key="2">
    <source>
        <dbReference type="EMBL" id="AAS03771.1"/>
    </source>
</evidence>
<name>Q73ZZ7_MYCPA</name>
<feature type="compositionally biased region" description="Basic and acidic residues" evidence="1">
    <location>
        <begin position="265"/>
        <end position="298"/>
    </location>
</feature>
<dbReference type="InterPro" id="IPR036629">
    <property type="entry name" value="YjbJ_sf"/>
</dbReference>
<evidence type="ECO:0000256" key="1">
    <source>
        <dbReference type="SAM" id="MobiDB-lite"/>
    </source>
</evidence>
<dbReference type="SUPFAM" id="SSF69047">
    <property type="entry name" value="Hypothetical protein YjbJ"/>
    <property type="match status" value="1"/>
</dbReference>
<sequence length="298" mass="31493">MTEPGAAQSVDTARCLISHPPAVGHQQVAVAAAMVQPDVGDDGEVGPDPRLAGPQLGEQHVGDVVAHNRFDADAAGDTAQEGRDRRSAAQRLEAPDFEDPVAAEGLREVVDPARVAGPVVARQGVSDLLAGDQLPHFHRRDSSLSIPNSVSARAGARCGEAGRHRLDRDAMTSILMHSKGIGGRPGGIGVRLWCRLLLADVLRRRRLAITGVDTYDTEGGRMSDKSGPEEAIEGVVEGVKGKVKEVAGAVAGRDDLMREGQAQQDKAEAQREAAQKEAEAESARKAAEINEARQKAEQ</sequence>
<dbReference type="HOGENOM" id="CLU_933239_0_0_11"/>
<dbReference type="eggNOG" id="ENOG502ZR2R">
    <property type="taxonomic scope" value="Bacteria"/>
</dbReference>
<keyword evidence="3" id="KW-1185">Reference proteome</keyword>
<gene>
    <name evidence="2" type="ordered locus">MAP_1454</name>
</gene>
<evidence type="ECO:0008006" key="4">
    <source>
        <dbReference type="Google" id="ProtNLM"/>
    </source>
</evidence>
<feature type="region of interest" description="Disordered" evidence="1">
    <location>
        <begin position="251"/>
        <end position="298"/>
    </location>
</feature>
<organism evidence="2 3">
    <name type="scientific">Mycolicibacterium paratuberculosis (strain ATCC BAA-968 / K-10)</name>
    <name type="common">Mycobacterium paratuberculosis</name>
    <dbReference type="NCBI Taxonomy" id="262316"/>
    <lineage>
        <taxon>Bacteria</taxon>
        <taxon>Bacillati</taxon>
        <taxon>Actinomycetota</taxon>
        <taxon>Actinomycetes</taxon>
        <taxon>Mycobacteriales</taxon>
        <taxon>Mycobacteriaceae</taxon>
        <taxon>Mycobacterium</taxon>
        <taxon>Mycobacterium avium complex (MAC)</taxon>
    </lineage>
</organism>
<accession>Q73ZZ7</accession>
<reference evidence="2 3" key="1">
    <citation type="journal article" date="2005" name="Proc. Natl. Acad. Sci. U.S.A.">
        <title>The complete genome sequence of Mycobacterium avium subspecies paratuberculosis.</title>
        <authorList>
            <person name="Li L."/>
            <person name="Bannantine J.P."/>
            <person name="Zhang Q."/>
            <person name="Amonsin A."/>
            <person name="May B.J."/>
            <person name="Alt D."/>
            <person name="Banerji N."/>
            <person name="Kanjilal S."/>
            <person name="Kapur V."/>
        </authorList>
    </citation>
    <scope>NUCLEOTIDE SEQUENCE [LARGE SCALE GENOMIC DNA]</scope>
    <source>
        <strain evidence="3">ATCC BAA-968 / K-10</strain>
    </source>
</reference>